<dbReference type="Proteomes" id="UP000684084">
    <property type="component" value="Unassembled WGS sequence"/>
</dbReference>
<gene>
    <name evidence="2" type="ORF">CHRIB12_LOCUS24024</name>
</gene>
<sequence length="179" mass="20403">MSSIVIYNIIIVVKSIIHRNYLRVKDSSREICKERKKNSPNNSWSRPDEKLHINTETKELPTRSSFRVLEGLSCFDSINKRIRPPRSGGVLGTSTSPQVFKTKRVWKLRAPKRSRRAQENLEQNDSSILTCIVVQAFIDEKPENKSLALAAAAAKSKKKNHESKRKGECTSTRERKGVL</sequence>
<reference evidence="2" key="1">
    <citation type="submission" date="2020-05" db="EMBL/GenBank/DDBJ databases">
        <authorList>
            <person name="Rincon C."/>
            <person name="Sanders R I."/>
            <person name="Robbins C."/>
            <person name="Chaturvedi A."/>
        </authorList>
    </citation>
    <scope>NUCLEOTIDE SEQUENCE</scope>
    <source>
        <strain evidence="2">CHB12</strain>
    </source>
</reference>
<name>A0A915ZZ46_9GLOM</name>
<feature type="region of interest" description="Disordered" evidence="1">
    <location>
        <begin position="152"/>
        <end position="179"/>
    </location>
</feature>
<dbReference type="EMBL" id="CAGKOT010000103">
    <property type="protein sequence ID" value="CAB5395791.1"/>
    <property type="molecule type" value="Genomic_DNA"/>
</dbReference>
<feature type="compositionally biased region" description="Basic residues" evidence="1">
    <location>
        <begin position="155"/>
        <end position="164"/>
    </location>
</feature>
<comment type="caution">
    <text evidence="2">The sequence shown here is derived from an EMBL/GenBank/DDBJ whole genome shotgun (WGS) entry which is preliminary data.</text>
</comment>
<dbReference type="AlphaFoldDB" id="A0A915ZZ46"/>
<evidence type="ECO:0000313" key="3">
    <source>
        <dbReference type="Proteomes" id="UP000684084"/>
    </source>
</evidence>
<accession>A0A915ZZ46</accession>
<protein>
    <submittedName>
        <fullName evidence="2">Uncharacterized protein</fullName>
    </submittedName>
</protein>
<evidence type="ECO:0000313" key="2">
    <source>
        <dbReference type="EMBL" id="CAB5395791.1"/>
    </source>
</evidence>
<dbReference type="OrthoDB" id="10389591at2759"/>
<feature type="compositionally biased region" description="Basic and acidic residues" evidence="1">
    <location>
        <begin position="165"/>
        <end position="179"/>
    </location>
</feature>
<organism evidence="2 3">
    <name type="scientific">Rhizophagus irregularis</name>
    <dbReference type="NCBI Taxonomy" id="588596"/>
    <lineage>
        <taxon>Eukaryota</taxon>
        <taxon>Fungi</taxon>
        <taxon>Fungi incertae sedis</taxon>
        <taxon>Mucoromycota</taxon>
        <taxon>Glomeromycotina</taxon>
        <taxon>Glomeromycetes</taxon>
        <taxon>Glomerales</taxon>
        <taxon>Glomeraceae</taxon>
        <taxon>Rhizophagus</taxon>
    </lineage>
</organism>
<evidence type="ECO:0000256" key="1">
    <source>
        <dbReference type="SAM" id="MobiDB-lite"/>
    </source>
</evidence>
<proteinExistence type="predicted"/>